<reference evidence="2 3" key="1">
    <citation type="submission" date="2019-02" db="EMBL/GenBank/DDBJ databases">
        <title>Genome sequencing of the rare red list fungi Dentipellis fragilis.</title>
        <authorList>
            <person name="Buettner E."/>
            <person name="Kellner H."/>
        </authorList>
    </citation>
    <scope>NUCLEOTIDE SEQUENCE [LARGE SCALE GENOMIC DNA]</scope>
    <source>
        <strain evidence="2 3">DSM 105465</strain>
    </source>
</reference>
<comment type="caution">
    <text evidence="2">The sequence shown here is derived from an EMBL/GenBank/DDBJ whole genome shotgun (WGS) entry which is preliminary data.</text>
</comment>
<proteinExistence type="predicted"/>
<evidence type="ECO:0000313" key="3">
    <source>
        <dbReference type="Proteomes" id="UP000298327"/>
    </source>
</evidence>
<dbReference type="Proteomes" id="UP000298327">
    <property type="component" value="Unassembled WGS sequence"/>
</dbReference>
<sequence length="89" mass="9434">MRPQPLHQFRPSAAPATPPPSCECAIVIGIALHGPGCRCVLRRRLEAKAADVLSSLEAGLFRDLEPRGTPENDLAIDAESGDMGQSQTA</sequence>
<feature type="region of interest" description="Disordered" evidence="1">
    <location>
        <begin position="64"/>
        <end position="89"/>
    </location>
</feature>
<accession>A0A4Y9Y4X3</accession>
<gene>
    <name evidence="2" type="ORF">EVG20_g8722</name>
</gene>
<keyword evidence="3" id="KW-1185">Reference proteome</keyword>
<evidence type="ECO:0000313" key="2">
    <source>
        <dbReference type="EMBL" id="TFY56968.1"/>
    </source>
</evidence>
<name>A0A4Y9Y4X3_9AGAM</name>
<organism evidence="2 3">
    <name type="scientific">Dentipellis fragilis</name>
    <dbReference type="NCBI Taxonomy" id="205917"/>
    <lineage>
        <taxon>Eukaryota</taxon>
        <taxon>Fungi</taxon>
        <taxon>Dikarya</taxon>
        <taxon>Basidiomycota</taxon>
        <taxon>Agaricomycotina</taxon>
        <taxon>Agaricomycetes</taxon>
        <taxon>Russulales</taxon>
        <taxon>Hericiaceae</taxon>
        <taxon>Dentipellis</taxon>
    </lineage>
</organism>
<protein>
    <submittedName>
        <fullName evidence="2">Uncharacterized protein</fullName>
    </submittedName>
</protein>
<evidence type="ECO:0000256" key="1">
    <source>
        <dbReference type="SAM" id="MobiDB-lite"/>
    </source>
</evidence>
<dbReference type="EMBL" id="SEOQ01000785">
    <property type="protein sequence ID" value="TFY56968.1"/>
    <property type="molecule type" value="Genomic_DNA"/>
</dbReference>
<dbReference type="AlphaFoldDB" id="A0A4Y9Y4X3"/>